<protein>
    <submittedName>
        <fullName evidence="2">Uncharacterized protein</fullName>
    </submittedName>
</protein>
<evidence type="ECO:0000313" key="3">
    <source>
        <dbReference type="Proteomes" id="UP001456524"/>
    </source>
</evidence>
<dbReference type="Proteomes" id="UP001456524">
    <property type="component" value="Unassembled WGS sequence"/>
</dbReference>
<feature type="region of interest" description="Disordered" evidence="1">
    <location>
        <begin position="1"/>
        <end position="20"/>
    </location>
</feature>
<accession>A0ABR1XKW8</accession>
<organism evidence="2 3">
    <name type="scientific">Phyllosticta citrichinensis</name>
    <dbReference type="NCBI Taxonomy" id="1130410"/>
    <lineage>
        <taxon>Eukaryota</taxon>
        <taxon>Fungi</taxon>
        <taxon>Dikarya</taxon>
        <taxon>Ascomycota</taxon>
        <taxon>Pezizomycotina</taxon>
        <taxon>Dothideomycetes</taxon>
        <taxon>Dothideomycetes incertae sedis</taxon>
        <taxon>Botryosphaeriales</taxon>
        <taxon>Phyllostictaceae</taxon>
        <taxon>Phyllosticta</taxon>
    </lineage>
</organism>
<name>A0ABR1XKW8_9PEZI</name>
<comment type="caution">
    <text evidence="2">The sequence shown here is derived from an EMBL/GenBank/DDBJ whole genome shotgun (WGS) entry which is preliminary data.</text>
</comment>
<evidence type="ECO:0000313" key="2">
    <source>
        <dbReference type="EMBL" id="KAK8159277.1"/>
    </source>
</evidence>
<dbReference type="EMBL" id="JBBWUH010000008">
    <property type="protein sequence ID" value="KAK8159277.1"/>
    <property type="molecule type" value="Genomic_DNA"/>
</dbReference>
<sequence>MTPMRDSASEVAKNPSPRALAQERTLTASRSFGSLAHRRRSEIFTSTCRRTGNWPVELTKSSSKIKATGLSYTRHCGGDNGGGCPSIAAAVNEKKERKETSRGQMWNMKTMMRGVGVSHFLSFSFSSFRNARTHSPEKKACDLNQSCTYMPGVLSVPAGGRVDDESLTQERLLMLFFRRFFCFLSPFLFSSFFDARRAGVGRNLKYIISLIDCGVFISDCKRASEHF</sequence>
<keyword evidence="3" id="KW-1185">Reference proteome</keyword>
<reference evidence="2 3" key="1">
    <citation type="journal article" date="2022" name="G3 (Bethesda)">
        <title>Enemy or ally: a genomic approach to elucidate the lifestyle of Phyllosticta citrichinaensis.</title>
        <authorList>
            <person name="Buijs V.A."/>
            <person name="Groenewald J.Z."/>
            <person name="Haridas S."/>
            <person name="LaButti K.M."/>
            <person name="Lipzen A."/>
            <person name="Martin F.M."/>
            <person name="Barry K."/>
            <person name="Grigoriev I.V."/>
            <person name="Crous P.W."/>
            <person name="Seidl M.F."/>
        </authorList>
    </citation>
    <scope>NUCLEOTIDE SEQUENCE [LARGE SCALE GENOMIC DNA]</scope>
    <source>
        <strain evidence="2 3">CBS 129764</strain>
    </source>
</reference>
<gene>
    <name evidence="2" type="ORF">IWX90DRAFT_295443</name>
</gene>
<evidence type="ECO:0000256" key="1">
    <source>
        <dbReference type="SAM" id="MobiDB-lite"/>
    </source>
</evidence>
<proteinExistence type="predicted"/>